<reference evidence="3 4" key="1">
    <citation type="submission" date="2019-09" db="EMBL/GenBank/DDBJ databases">
        <title>Biological control of the noxious weed angled onion (Allium triquetrum) thwarted by endophytic bacteria in Victoria, Australia.</title>
        <authorList>
            <person name="Tehranchian P."/>
            <person name="Adair R.J."/>
            <person name="Van T.H."/>
            <person name="Morrison P.D."/>
            <person name="Williams H."/>
            <person name="Lawrie A.C."/>
        </authorList>
    </citation>
    <scope>NUCLEOTIDE SEQUENCE [LARGE SCALE GENOMIC DNA]</scope>
    <source>
        <strain evidence="3 4">RPTAtOch1</strain>
    </source>
</reference>
<dbReference type="EMBL" id="VYXQ01000036">
    <property type="protein sequence ID" value="KAA9354152.1"/>
    <property type="molecule type" value="Genomic_DNA"/>
</dbReference>
<evidence type="ECO:0000313" key="3">
    <source>
        <dbReference type="EMBL" id="KAA9354152.1"/>
    </source>
</evidence>
<feature type="chain" id="PRO_5024306014" evidence="2">
    <location>
        <begin position="22"/>
        <end position="331"/>
    </location>
</feature>
<dbReference type="PANTHER" id="PTHR22946:SF9">
    <property type="entry name" value="POLYKETIDE TRANSFERASE AF380"/>
    <property type="match status" value="1"/>
</dbReference>
<evidence type="ECO:0000256" key="2">
    <source>
        <dbReference type="SAM" id="SignalP"/>
    </source>
</evidence>
<gene>
    <name evidence="3" type="ORF">F3W84_22800</name>
</gene>
<keyword evidence="4" id="KW-1185">Reference proteome</keyword>
<name>A0A5N1JGH9_9HYPH</name>
<dbReference type="PANTHER" id="PTHR22946">
    <property type="entry name" value="DIENELACTONE HYDROLASE DOMAIN-CONTAINING PROTEIN-RELATED"/>
    <property type="match status" value="1"/>
</dbReference>
<evidence type="ECO:0000313" key="4">
    <source>
        <dbReference type="Proteomes" id="UP000327108"/>
    </source>
</evidence>
<organism evidence="3 4">
    <name type="scientific">Ochrobactrum quorumnocens</name>
    <dbReference type="NCBI Taxonomy" id="271865"/>
    <lineage>
        <taxon>Bacteria</taxon>
        <taxon>Pseudomonadati</taxon>
        <taxon>Pseudomonadota</taxon>
        <taxon>Alphaproteobacteria</taxon>
        <taxon>Hyphomicrobiales</taxon>
        <taxon>Brucellaceae</taxon>
        <taxon>Brucella/Ochrobactrum group</taxon>
        <taxon>Ochrobactrum</taxon>
    </lineage>
</organism>
<feature type="signal peptide" evidence="2">
    <location>
        <begin position="1"/>
        <end position="21"/>
    </location>
</feature>
<sequence>MFLRLFAFVIAVLLLAPVANAGDFAGSGLKKLAVVDPVDSRPMEAVVFFPSPANTDETQIGPYRLVASPTAPIAEGHFPVILLSHGTMGSMWGHHDLAEGLARNGNIVVTVTHPGDNFKDPSRLGTTSSTYGRPMQISAALNTALEDTTLAPHIDKDRIGFVGFSAGGTTGLILAGAKPDLSGLEHYCAQRPDDHSVCEAKGKIRIDRPNLTPKADPRIGAYVFLAPLSVIFAPDSLKAVKAPTLIYVGDRDEELSSKENAVVLASELPKAQLQIIEQAGHFTFLAPCSTELAEAAPVLCTDNPGLDRTALHERINIEIAAFFDKTLGKPN</sequence>
<dbReference type="PIRSF" id="PIRSF031982">
    <property type="entry name" value="UCP031982_abhydr"/>
    <property type="match status" value="1"/>
</dbReference>
<dbReference type="SUPFAM" id="SSF53474">
    <property type="entry name" value="alpha/beta-Hydrolases"/>
    <property type="match status" value="1"/>
</dbReference>
<keyword evidence="2" id="KW-0732">Signal</keyword>
<evidence type="ECO:0000256" key="1">
    <source>
        <dbReference type="ARBA" id="ARBA00022801"/>
    </source>
</evidence>
<dbReference type="InterPro" id="IPR016986">
    <property type="entry name" value="UCP031982_abhydr"/>
</dbReference>
<dbReference type="GO" id="GO:0052689">
    <property type="term" value="F:carboxylic ester hydrolase activity"/>
    <property type="evidence" value="ECO:0007669"/>
    <property type="project" value="UniProtKB-ARBA"/>
</dbReference>
<protein>
    <submittedName>
        <fullName evidence="3">Dienelactone hydrolase</fullName>
    </submittedName>
</protein>
<dbReference type="Gene3D" id="3.40.50.1820">
    <property type="entry name" value="alpha/beta hydrolase"/>
    <property type="match status" value="1"/>
</dbReference>
<dbReference type="InterPro" id="IPR050261">
    <property type="entry name" value="FrsA_esterase"/>
</dbReference>
<dbReference type="Proteomes" id="UP000327108">
    <property type="component" value="Unassembled WGS sequence"/>
</dbReference>
<comment type="caution">
    <text evidence="3">The sequence shown here is derived from an EMBL/GenBank/DDBJ whole genome shotgun (WGS) entry which is preliminary data.</text>
</comment>
<proteinExistence type="predicted"/>
<dbReference type="InterPro" id="IPR029058">
    <property type="entry name" value="AB_hydrolase_fold"/>
</dbReference>
<accession>A0A5N1JGH9</accession>
<dbReference type="RefSeq" id="WP_151096042.1">
    <property type="nucleotide sequence ID" value="NZ_JBLZNM010000029.1"/>
</dbReference>
<keyword evidence="1 3" id="KW-0378">Hydrolase</keyword>
<dbReference type="AlphaFoldDB" id="A0A5N1JGH9"/>